<reference evidence="2" key="1">
    <citation type="submission" date="2020-01" db="EMBL/GenBank/DDBJ databases">
        <authorList>
            <person name="Richard D."/>
        </authorList>
    </citation>
    <scope>NUCLEOTIDE SEQUENCE</scope>
    <source>
        <strain evidence="2">JP541</strain>
    </source>
</reference>
<comment type="caution">
    <text evidence="2">The sequence shown here is derived from an EMBL/GenBank/DDBJ whole genome shotgun (WGS) entry which is preliminary data.</text>
</comment>
<proteinExistence type="predicted"/>
<gene>
    <name evidence="2" type="ORF">GUH15_25270</name>
</gene>
<dbReference type="AlphaFoldDB" id="A0A8I0HE25"/>
<organism evidence="2 3">
    <name type="scientific">Xanthomonas citri pv. citri</name>
    <dbReference type="NCBI Taxonomy" id="611301"/>
    <lineage>
        <taxon>Bacteria</taxon>
        <taxon>Pseudomonadati</taxon>
        <taxon>Pseudomonadota</taxon>
        <taxon>Gammaproteobacteria</taxon>
        <taxon>Lysobacterales</taxon>
        <taxon>Lysobacteraceae</taxon>
        <taxon>Xanthomonas</taxon>
    </lineage>
</organism>
<evidence type="ECO:0000313" key="3">
    <source>
        <dbReference type="Proteomes" id="UP000653002"/>
    </source>
</evidence>
<feature type="region of interest" description="Disordered" evidence="1">
    <location>
        <begin position="1"/>
        <end position="25"/>
    </location>
</feature>
<accession>A0A8I0HE25</accession>
<feature type="region of interest" description="Disordered" evidence="1">
    <location>
        <begin position="41"/>
        <end position="60"/>
    </location>
</feature>
<dbReference type="Proteomes" id="UP000653002">
    <property type="component" value="Unassembled WGS sequence"/>
</dbReference>
<feature type="non-terminal residue" evidence="2">
    <location>
        <position position="1"/>
    </location>
</feature>
<protein>
    <submittedName>
        <fullName evidence="2">Uncharacterized protein</fullName>
    </submittedName>
</protein>
<evidence type="ECO:0000313" key="2">
    <source>
        <dbReference type="EMBL" id="MBD4339301.1"/>
    </source>
</evidence>
<evidence type="ECO:0000256" key="1">
    <source>
        <dbReference type="SAM" id="MobiDB-lite"/>
    </source>
</evidence>
<dbReference type="EMBL" id="JAABFR010002212">
    <property type="protein sequence ID" value="MBD4339301.1"/>
    <property type="molecule type" value="Genomic_DNA"/>
</dbReference>
<name>A0A8I0HE25_XANCI</name>
<sequence>DERIAAELFGLSTPKPKNLSKNKMDGYRERHDRGELHIPLSLPEKQKREEAEADTETDYSTMGEYTKALSNMTLDELALDRF</sequence>